<organism evidence="4 5">
    <name type="scientific">Telmatospirillum siberiense</name>
    <dbReference type="NCBI Taxonomy" id="382514"/>
    <lineage>
        <taxon>Bacteria</taxon>
        <taxon>Pseudomonadati</taxon>
        <taxon>Pseudomonadota</taxon>
        <taxon>Alphaproteobacteria</taxon>
        <taxon>Rhodospirillales</taxon>
        <taxon>Rhodospirillaceae</taxon>
        <taxon>Telmatospirillum</taxon>
    </lineage>
</organism>
<comment type="caution">
    <text evidence="4">The sequence shown here is derived from an EMBL/GenBank/DDBJ whole genome shotgun (WGS) entry which is preliminary data.</text>
</comment>
<dbReference type="PANTHER" id="PTHR35936">
    <property type="entry name" value="MEMBRANE-BOUND LYTIC MUREIN TRANSGLYCOSYLASE F"/>
    <property type="match status" value="1"/>
</dbReference>
<dbReference type="EMBL" id="PIUM01000008">
    <property type="protein sequence ID" value="PKU24810.1"/>
    <property type="molecule type" value="Genomic_DNA"/>
</dbReference>
<sequence>MAKILTLLAIVLSCLPGRAGASEPPEVVAALAPGGRLRAAINFGNPVLAQKDPDSGQPRGISVDLARELAKRLDVQLDFVTFDGAGKVFDALKTNAWDVAFLAIDPVRASEIEFTPPYVMIEGTYLVPADSTLTSIGDFDRSGIRIAVGRGSAYDLYLSRTLKLAQLVRAPTSAAAIGLFQSEKLEAAAGVKQPLVEAASKEPGLRVIPGRFMAIEQAMGTPRGRTAAAAYLQAFIEEMKASGFVARALAASGQDDATVAPAMSR</sequence>
<evidence type="ECO:0000256" key="1">
    <source>
        <dbReference type="ARBA" id="ARBA00022729"/>
    </source>
</evidence>
<dbReference type="OrthoDB" id="6955767at2"/>
<evidence type="ECO:0000259" key="3">
    <source>
        <dbReference type="SMART" id="SM00062"/>
    </source>
</evidence>
<dbReference type="RefSeq" id="WP_101250353.1">
    <property type="nucleotide sequence ID" value="NZ_PIUM01000008.1"/>
</dbReference>
<protein>
    <recommendedName>
        <fullName evidence="3">Solute-binding protein family 3/N-terminal domain-containing protein</fullName>
    </recommendedName>
</protein>
<dbReference type="Gene3D" id="3.40.190.10">
    <property type="entry name" value="Periplasmic binding protein-like II"/>
    <property type="match status" value="2"/>
</dbReference>
<evidence type="ECO:0000313" key="5">
    <source>
        <dbReference type="Proteomes" id="UP000233293"/>
    </source>
</evidence>
<dbReference type="SMART" id="SM00062">
    <property type="entry name" value="PBPb"/>
    <property type="match status" value="1"/>
</dbReference>
<proteinExistence type="predicted"/>
<evidence type="ECO:0000313" key="4">
    <source>
        <dbReference type="EMBL" id="PKU24810.1"/>
    </source>
</evidence>
<dbReference type="PANTHER" id="PTHR35936:SF17">
    <property type="entry name" value="ARGININE-BINDING EXTRACELLULAR PROTEIN ARTP"/>
    <property type="match status" value="1"/>
</dbReference>
<dbReference type="Proteomes" id="UP000233293">
    <property type="component" value="Unassembled WGS sequence"/>
</dbReference>
<keyword evidence="5" id="KW-1185">Reference proteome</keyword>
<accession>A0A2N3PWN6</accession>
<dbReference type="InterPro" id="IPR001638">
    <property type="entry name" value="Solute-binding_3/MltF_N"/>
</dbReference>
<dbReference type="AlphaFoldDB" id="A0A2N3PWN6"/>
<evidence type="ECO:0000256" key="2">
    <source>
        <dbReference type="SAM" id="SignalP"/>
    </source>
</evidence>
<reference evidence="5" key="1">
    <citation type="submission" date="2017-12" db="EMBL/GenBank/DDBJ databases">
        <title>Draft genome sequence of Telmatospirillum siberiense 26-4b1T, an acidotolerant peatland alphaproteobacterium potentially involved in sulfur cycling.</title>
        <authorList>
            <person name="Hausmann B."/>
            <person name="Pjevac P."/>
            <person name="Schreck K."/>
            <person name="Herbold C.W."/>
            <person name="Daims H."/>
            <person name="Wagner M."/>
            <person name="Pester M."/>
            <person name="Loy A."/>
        </authorList>
    </citation>
    <scope>NUCLEOTIDE SEQUENCE [LARGE SCALE GENOMIC DNA]</scope>
    <source>
        <strain evidence="5">26-4b1</strain>
    </source>
</reference>
<gene>
    <name evidence="4" type="ORF">CWS72_09485</name>
</gene>
<feature type="domain" description="Solute-binding protein family 3/N-terminal" evidence="3">
    <location>
        <begin position="36"/>
        <end position="256"/>
    </location>
</feature>
<dbReference type="Pfam" id="PF00497">
    <property type="entry name" value="SBP_bac_3"/>
    <property type="match status" value="1"/>
</dbReference>
<feature type="signal peptide" evidence="2">
    <location>
        <begin position="1"/>
        <end position="21"/>
    </location>
</feature>
<keyword evidence="1 2" id="KW-0732">Signal</keyword>
<dbReference type="CDD" id="cd13623">
    <property type="entry name" value="PBP2_AA_hypothetical"/>
    <property type="match status" value="1"/>
</dbReference>
<feature type="chain" id="PRO_5014794554" description="Solute-binding protein family 3/N-terminal domain-containing protein" evidence="2">
    <location>
        <begin position="22"/>
        <end position="265"/>
    </location>
</feature>
<dbReference type="SUPFAM" id="SSF53850">
    <property type="entry name" value="Periplasmic binding protein-like II"/>
    <property type="match status" value="1"/>
</dbReference>
<name>A0A2N3PWN6_9PROT</name>